<comment type="similarity">
    <text evidence="1 4 5">Belongs to the cullin family.</text>
</comment>
<accession>A0A8K0L7Q3</accession>
<keyword evidence="9" id="KW-1185">Reference proteome</keyword>
<dbReference type="SMART" id="SM00884">
    <property type="entry name" value="Cullin_Nedd8"/>
    <property type="match status" value="1"/>
</dbReference>
<evidence type="ECO:0000256" key="6">
    <source>
        <dbReference type="SAM" id="MobiDB-lite"/>
    </source>
</evidence>
<dbReference type="InterPro" id="IPR059120">
    <property type="entry name" value="Cullin-like_AB"/>
</dbReference>
<proteinExistence type="inferred from homology"/>
<reference evidence="8" key="1">
    <citation type="submission" date="2021-07" db="EMBL/GenBank/DDBJ databases">
        <title>Elsinoe batatas strain:CRI-CJ2 Genome sequencing and assembly.</title>
        <authorList>
            <person name="Huang L."/>
        </authorList>
    </citation>
    <scope>NUCLEOTIDE SEQUENCE</scope>
    <source>
        <strain evidence="8">CRI-CJ2</strain>
    </source>
</reference>
<dbReference type="InterPro" id="IPR036390">
    <property type="entry name" value="WH_DNA-bd_sf"/>
</dbReference>
<dbReference type="Gene3D" id="1.10.10.10">
    <property type="entry name" value="Winged helix-like DNA-binding domain superfamily/Winged helix DNA-binding domain"/>
    <property type="match status" value="1"/>
</dbReference>
<feature type="domain" description="Cullin family profile" evidence="7">
    <location>
        <begin position="446"/>
        <end position="699"/>
    </location>
</feature>
<dbReference type="GO" id="GO:0006511">
    <property type="term" value="P:ubiquitin-dependent protein catabolic process"/>
    <property type="evidence" value="ECO:0007669"/>
    <property type="project" value="InterPro"/>
</dbReference>
<dbReference type="InterPro" id="IPR016159">
    <property type="entry name" value="Cullin_repeat-like_dom_sf"/>
</dbReference>
<evidence type="ECO:0000256" key="1">
    <source>
        <dbReference type="ARBA" id="ARBA00006019"/>
    </source>
</evidence>
<evidence type="ECO:0000313" key="9">
    <source>
        <dbReference type="Proteomes" id="UP000809789"/>
    </source>
</evidence>
<keyword evidence="2" id="KW-1017">Isopeptide bond</keyword>
<dbReference type="Pfam" id="PF26557">
    <property type="entry name" value="Cullin_AB"/>
    <property type="match status" value="1"/>
</dbReference>
<dbReference type="InterPro" id="IPR019559">
    <property type="entry name" value="Cullin_neddylation_domain"/>
</dbReference>
<dbReference type="FunFam" id="1.20.1310.10:FF:000036">
    <property type="entry name" value="SCF ubiquitin ligase subunit CulC, putative"/>
    <property type="match status" value="1"/>
</dbReference>
<dbReference type="InterPro" id="IPR036388">
    <property type="entry name" value="WH-like_DNA-bd_sf"/>
</dbReference>
<dbReference type="OrthoDB" id="27073at2759"/>
<dbReference type="SMART" id="SM00182">
    <property type="entry name" value="CULLIN"/>
    <property type="match status" value="1"/>
</dbReference>
<name>A0A8K0L7Q3_9PEZI</name>
<keyword evidence="3" id="KW-0832">Ubl conjugation</keyword>
<dbReference type="EMBL" id="JAESVG020000003">
    <property type="protein sequence ID" value="KAG8629020.1"/>
    <property type="molecule type" value="Genomic_DNA"/>
</dbReference>
<dbReference type="InterPro" id="IPR045093">
    <property type="entry name" value="Cullin"/>
</dbReference>
<dbReference type="Pfam" id="PF00888">
    <property type="entry name" value="Cullin"/>
    <property type="match status" value="1"/>
</dbReference>
<comment type="caution">
    <text evidence="8">The sequence shown here is derived from an EMBL/GenBank/DDBJ whole genome shotgun (WGS) entry which is preliminary data.</text>
</comment>
<dbReference type="FunFam" id="1.20.1310.10:FF:000002">
    <property type="entry name" value="cullin-3 isoform X1"/>
    <property type="match status" value="1"/>
</dbReference>
<protein>
    <recommendedName>
        <fullName evidence="7">Cullin family profile domain-containing protein</fullName>
    </recommendedName>
</protein>
<dbReference type="PROSITE" id="PS50069">
    <property type="entry name" value="CULLIN_2"/>
    <property type="match status" value="1"/>
</dbReference>
<evidence type="ECO:0000256" key="4">
    <source>
        <dbReference type="PROSITE-ProRule" id="PRU00330"/>
    </source>
</evidence>
<feature type="region of interest" description="Disordered" evidence="6">
    <location>
        <begin position="370"/>
        <end position="390"/>
    </location>
</feature>
<dbReference type="SUPFAM" id="SSF46785">
    <property type="entry name" value="Winged helix' DNA-binding domain"/>
    <property type="match status" value="1"/>
</dbReference>
<organism evidence="8 9">
    <name type="scientific">Elsinoe batatas</name>
    <dbReference type="NCBI Taxonomy" id="2601811"/>
    <lineage>
        <taxon>Eukaryota</taxon>
        <taxon>Fungi</taxon>
        <taxon>Dikarya</taxon>
        <taxon>Ascomycota</taxon>
        <taxon>Pezizomycotina</taxon>
        <taxon>Dothideomycetes</taxon>
        <taxon>Dothideomycetidae</taxon>
        <taxon>Myriangiales</taxon>
        <taxon>Elsinoaceae</taxon>
        <taxon>Elsinoe</taxon>
    </lineage>
</organism>
<dbReference type="Gene3D" id="3.30.230.130">
    <property type="entry name" value="Cullin, Chain C, Domain 2"/>
    <property type="match status" value="1"/>
</dbReference>
<evidence type="ECO:0000259" key="7">
    <source>
        <dbReference type="PROSITE" id="PS50069"/>
    </source>
</evidence>
<evidence type="ECO:0000313" key="8">
    <source>
        <dbReference type="EMBL" id="KAG8629020.1"/>
    </source>
</evidence>
<dbReference type="GO" id="GO:0031625">
    <property type="term" value="F:ubiquitin protein ligase binding"/>
    <property type="evidence" value="ECO:0007669"/>
    <property type="project" value="InterPro"/>
</dbReference>
<dbReference type="InterPro" id="IPR036317">
    <property type="entry name" value="Cullin_homology_sf"/>
</dbReference>
<evidence type="ECO:0000256" key="5">
    <source>
        <dbReference type="RuleBase" id="RU003829"/>
    </source>
</evidence>
<gene>
    <name evidence="8" type="ORF">KVT40_002885</name>
</gene>
<dbReference type="InterPro" id="IPR001373">
    <property type="entry name" value="Cullin_N"/>
</dbReference>
<dbReference type="Proteomes" id="UP000809789">
    <property type="component" value="Unassembled WGS sequence"/>
</dbReference>
<dbReference type="PANTHER" id="PTHR11932">
    <property type="entry name" value="CULLIN"/>
    <property type="match status" value="1"/>
</dbReference>
<dbReference type="FunFam" id="1.10.10.10:FF:000014">
    <property type="entry name" value="Cullin 1"/>
    <property type="match status" value="1"/>
</dbReference>
<dbReference type="SUPFAM" id="SSF75632">
    <property type="entry name" value="Cullin homology domain"/>
    <property type="match status" value="1"/>
</dbReference>
<sequence length="833" mass="95530">MAMQMSGRGKTKIRAPRRGLNTAGDVDFDATWDVLEAAFHEIHTKNASKLSFETLYRNAYKLVLKKQGEGLYLKVAEFETRWLSTEVRSKVVQNLTQELLDLGANTSSSVTQRRESEQRFLKELRQVWQDHQVSMSMLTDVMMYMDRVYCADNRRPSIFSKAMSLFRDYILYAQLDTSTGDKRTLLQVLTNIILDQVKQDRDGDTIDPALVRANVYMLEGLFETNVEAEDEKLYLKKFEEHFLRDSIDFYQSEGERLISENDAGSYCRSTTKRIKEEQERCRHTISDLTTAKITKVVEDQLIRKNIKLVIEMDSGVNFMIANDKFSDLKLIFDLEARVDNKKTELTRTIQKIISDLGSAVNKAAFDATANPTAAPAPADEGEDKANRPSQDRVLNIQTAAALKWVEDVLALKDKFDNIWKLSLSEDQVLQTVLTRSLGDVINSFSRCSEYISLFIDENMKKGLKGKTEQEVDQVLEKAITLLRYVQDKDLFENYYKKHLCRRLIMGKSLSIEAERSMILRMKIELGNAFTSKLEAMFKDMNLSDELTAGYRNHIGGLGQHDIKRIELAIHVLTSMTWPLDTMRGLDDERDSRMKTIYPPTIEKLKTSFEQFYAQRYSGRVLSWQGNMGTADIKATFPKVPQKEGSTRARTHEINVSTYAMIILLLFNDLPAGQSLSFEDIQGRTNIPTNELIRNLQSLAVAPKTRILLKQPMSKDVKPTDRFSFNEGFVSKFIKIKVGVVSASNRVENDRERKETEKKNNDSRGFVVEAAIVRIMKQRKELPHAQVITETLSQLSSQFKPDVTMIKKKIESLIEREYVERVEEAPVATYRYLA</sequence>
<evidence type="ECO:0000256" key="2">
    <source>
        <dbReference type="ARBA" id="ARBA00022499"/>
    </source>
</evidence>
<dbReference type="FunFam" id="1.20.1310.10:FF:000061">
    <property type="entry name" value="Related to cullulin 3"/>
    <property type="match status" value="1"/>
</dbReference>
<dbReference type="FunFam" id="1.20.1310.10:FF:000001">
    <property type="entry name" value="Cullin 3"/>
    <property type="match status" value="1"/>
</dbReference>
<dbReference type="AlphaFoldDB" id="A0A8K0L7Q3"/>
<dbReference type="FunFam" id="3.30.230.130:FF:000011">
    <property type="entry name" value="SCF ubiquitin ligase subunit CulC, putative"/>
    <property type="match status" value="1"/>
</dbReference>
<dbReference type="InterPro" id="IPR016158">
    <property type="entry name" value="Cullin_homology"/>
</dbReference>
<dbReference type="Pfam" id="PF10557">
    <property type="entry name" value="Cullin_Nedd8"/>
    <property type="match status" value="1"/>
</dbReference>
<dbReference type="SUPFAM" id="SSF74788">
    <property type="entry name" value="Cullin repeat-like"/>
    <property type="match status" value="1"/>
</dbReference>
<dbReference type="Gene3D" id="1.20.1310.10">
    <property type="entry name" value="Cullin Repeats"/>
    <property type="match status" value="4"/>
</dbReference>
<evidence type="ECO:0000256" key="3">
    <source>
        <dbReference type="ARBA" id="ARBA00022843"/>
    </source>
</evidence>